<name>A0A7S5R525_9CAUD</name>
<dbReference type="EMBL" id="MN988521">
    <property type="protein sequence ID" value="QIG71276.1"/>
    <property type="molecule type" value="Genomic_DNA"/>
</dbReference>
<keyword evidence="2" id="KW-1185">Reference proteome</keyword>
<evidence type="ECO:0000313" key="2">
    <source>
        <dbReference type="Proteomes" id="UP000629603"/>
    </source>
</evidence>
<organism evidence="1 2">
    <name type="scientific">Rhizobium phage RHph_TM30</name>
    <dbReference type="NCBI Taxonomy" id="2509764"/>
    <lineage>
        <taxon>Viruses</taxon>
        <taxon>Duplodnaviria</taxon>
        <taxon>Heunggongvirae</taxon>
        <taxon>Uroviricota</taxon>
        <taxon>Caudoviricetes</taxon>
        <taxon>Kleczkowskaviridae</taxon>
        <taxon>Cuauhnahuacvirus</taxon>
        <taxon>Cuauhnahuacvirus TM30</taxon>
    </lineage>
</organism>
<accession>A0A7S5R525</accession>
<protein>
    <submittedName>
        <fullName evidence="1">Uncharacterized protein</fullName>
    </submittedName>
</protein>
<dbReference type="Proteomes" id="UP000629603">
    <property type="component" value="Segment"/>
</dbReference>
<proteinExistence type="predicted"/>
<reference evidence="1 2" key="1">
    <citation type="submission" date="2020-01" db="EMBL/GenBank/DDBJ databases">
        <title>Patterns of diversity and host range of bacteriophage communities associated with bean-nodulatin bacteria.</title>
        <authorList>
            <person name="Vann Cauwenberghe J."/>
            <person name="Santamaria R.I."/>
            <person name="Bustos P."/>
            <person name="Juarez S."/>
            <person name="Gonzalez V."/>
        </authorList>
    </citation>
    <scope>NUCLEOTIDE SEQUENCE [LARGE SCALE GENOMIC DNA]</scope>
</reference>
<sequence length="206" mass="23541">MQFEVNLNNYPVMRKAFQFIEVDNGAGIIPGVPLKNSYVVDLSDESSLEEMYGMQSFSDSGAGALMNAVEVTLAQMSDDELLTFCTGGDHEVKMIAEKYEYGAIASEFLDAWFEGHFDETPRFTWHQVWYFTKVYPETVTPDEAYEAWVKENPDPNGMTTYNQEIWEGDESWVKSVCRLLRVELTDYIPPPKDEGDEPINTEKVNQ</sequence>
<gene>
    <name evidence="1" type="ORF">EVB93_169</name>
</gene>
<evidence type="ECO:0000313" key="1">
    <source>
        <dbReference type="EMBL" id="QIG71276.1"/>
    </source>
</evidence>